<dbReference type="InParanoid" id="A0A0H2RQA9"/>
<proteinExistence type="predicted"/>
<keyword evidence="2" id="KW-1185">Reference proteome</keyword>
<name>A0A0H2RQA9_9AGAM</name>
<dbReference type="Gene3D" id="3.40.50.150">
    <property type="entry name" value="Vaccinia Virus protein VP39"/>
    <property type="match status" value="1"/>
</dbReference>
<reference evidence="1 2" key="1">
    <citation type="submission" date="2015-04" db="EMBL/GenBank/DDBJ databases">
        <title>Complete genome sequence of Schizopora paradoxa KUC8140, a cosmopolitan wood degrader in East Asia.</title>
        <authorList>
            <consortium name="DOE Joint Genome Institute"/>
            <person name="Min B."/>
            <person name="Park H."/>
            <person name="Jang Y."/>
            <person name="Kim J.-J."/>
            <person name="Kim K.H."/>
            <person name="Pangilinan J."/>
            <person name="Lipzen A."/>
            <person name="Riley R."/>
            <person name="Grigoriev I.V."/>
            <person name="Spatafora J.W."/>
            <person name="Choi I.-G."/>
        </authorList>
    </citation>
    <scope>NUCLEOTIDE SEQUENCE [LARGE SCALE GENOMIC DNA]</scope>
    <source>
        <strain evidence="1 2">KUC8140</strain>
    </source>
</reference>
<protein>
    <recommendedName>
        <fullName evidence="3">Methyltransferase type 11 domain-containing protein</fullName>
    </recommendedName>
</protein>
<dbReference type="STRING" id="27342.A0A0H2RQA9"/>
<dbReference type="InterPro" id="IPR029063">
    <property type="entry name" value="SAM-dependent_MTases_sf"/>
</dbReference>
<dbReference type="EMBL" id="KQ085947">
    <property type="protein sequence ID" value="KLO14160.1"/>
    <property type="molecule type" value="Genomic_DNA"/>
</dbReference>
<evidence type="ECO:0008006" key="3">
    <source>
        <dbReference type="Google" id="ProtNLM"/>
    </source>
</evidence>
<accession>A0A0H2RQA9</accession>
<evidence type="ECO:0000313" key="1">
    <source>
        <dbReference type="EMBL" id="KLO14160.1"/>
    </source>
</evidence>
<dbReference type="Proteomes" id="UP000053477">
    <property type="component" value="Unassembled WGS sequence"/>
</dbReference>
<sequence length="205" mass="22645">MSQQRTETADGEKKRSGVLTSIREGNALDARSLFPESFEGTFDAVLLLGPLYHLVAEDERARAIQNALALLKSETGILFAAFVSKNAHLRDIAMRDPARLVREREFYERYLKTGIYVRRGERNAESYHASLAEIVPLVEKAGGSVLEIVGTEGILGGGLDKQLVGVDRDVLKSWLDVMKEAGRQEHNLGNADHWLVVIKKSAGKS</sequence>
<organism evidence="1 2">
    <name type="scientific">Schizopora paradoxa</name>
    <dbReference type="NCBI Taxonomy" id="27342"/>
    <lineage>
        <taxon>Eukaryota</taxon>
        <taxon>Fungi</taxon>
        <taxon>Dikarya</taxon>
        <taxon>Basidiomycota</taxon>
        <taxon>Agaricomycotina</taxon>
        <taxon>Agaricomycetes</taxon>
        <taxon>Hymenochaetales</taxon>
        <taxon>Schizoporaceae</taxon>
        <taxon>Schizopora</taxon>
    </lineage>
</organism>
<gene>
    <name evidence="1" type="ORF">SCHPADRAFT_903471</name>
</gene>
<dbReference type="OrthoDB" id="3436015at2759"/>
<dbReference type="AlphaFoldDB" id="A0A0H2RQA9"/>
<dbReference type="SUPFAM" id="SSF53335">
    <property type="entry name" value="S-adenosyl-L-methionine-dependent methyltransferases"/>
    <property type="match status" value="1"/>
</dbReference>
<evidence type="ECO:0000313" key="2">
    <source>
        <dbReference type="Proteomes" id="UP000053477"/>
    </source>
</evidence>